<reference evidence="2" key="1">
    <citation type="journal article" date="2020" name="bioRxiv">
        <title>Integrative omics analysis of Pseudomonas aeruginosa virus PA5oct highlights the molecular complexity of jumbo phages.</title>
        <authorList>
            <person name="Lood C."/>
            <person name="Danis-Wlodarczyk K."/>
            <person name="Blasdel B.G."/>
            <person name="Jang H.B."/>
            <person name="Vandenheuvel D."/>
            <person name="Briers Y."/>
            <person name="Noben J.-P."/>
            <person name="van Noort V."/>
            <person name="Drulis-Kawa Z."/>
            <person name="Lavigne R."/>
        </authorList>
    </citation>
    <scope>NUCLEOTIDE SEQUENCE [LARGE SCALE GENOMIC DNA]</scope>
</reference>
<dbReference type="Proteomes" id="UP000316733">
    <property type="component" value="Segment"/>
</dbReference>
<protein>
    <submittedName>
        <fullName evidence="1">Uncharacterized protein</fullName>
    </submittedName>
</protein>
<evidence type="ECO:0000313" key="2">
    <source>
        <dbReference type="Proteomes" id="UP000316733"/>
    </source>
</evidence>
<keyword evidence="2" id="KW-1185">Reference proteome</keyword>
<evidence type="ECO:0000313" key="1">
    <source>
        <dbReference type="EMBL" id="QCG76280.1"/>
    </source>
</evidence>
<organism evidence="1 2">
    <name type="scientific">Pseudomonas phage vB_PaeM_PA5oct</name>
    <dbReference type="NCBI Taxonomy" id="2163605"/>
    <lineage>
        <taxon>Viruses</taxon>
        <taxon>Duplodnaviria</taxon>
        <taxon>Heunggongvirae</taxon>
        <taxon>Uroviricota</taxon>
        <taxon>Caudoviricetes</taxon>
        <taxon>Arenbergviridae</taxon>
        <taxon>Wroclawvirus</taxon>
        <taxon>Wroclawvirus PA5oct</taxon>
    </lineage>
</organism>
<sequence length="62" mass="7153">MAGCLFRLDLSIFRENVYSISSLSYTKSICVSIKTMPTSNRKQLEIYIVDKTTDFLVACKYF</sequence>
<dbReference type="EMBL" id="MK797984">
    <property type="protein sequence ID" value="QCG76280.1"/>
    <property type="molecule type" value="Genomic_DNA"/>
</dbReference>
<gene>
    <name evidence="1" type="ORF">EST35_0410</name>
</gene>
<accession>A0A4Y5JV71</accession>
<name>A0A4Y5JV71_9CAUD</name>
<proteinExistence type="predicted"/>